<keyword evidence="2" id="KW-0812">Transmembrane</keyword>
<feature type="transmembrane region" description="Helical" evidence="2">
    <location>
        <begin position="419"/>
        <end position="437"/>
    </location>
</feature>
<feature type="compositionally biased region" description="Basic and acidic residues" evidence="1">
    <location>
        <begin position="202"/>
        <end position="218"/>
    </location>
</feature>
<feature type="transmembrane region" description="Helical" evidence="2">
    <location>
        <begin position="331"/>
        <end position="352"/>
    </location>
</feature>
<protein>
    <submittedName>
        <fullName evidence="3">Uncharacterized protein</fullName>
    </submittedName>
</protein>
<gene>
    <name evidence="3" type="ORF">RSOLAG1IB_10609</name>
</gene>
<organism evidence="3 4">
    <name type="scientific">Thanatephorus cucumeris (strain AG1-IB / isolate 7/3/14)</name>
    <name type="common">Lettuce bottom rot fungus</name>
    <name type="synonym">Rhizoctonia solani</name>
    <dbReference type="NCBI Taxonomy" id="1108050"/>
    <lineage>
        <taxon>Eukaryota</taxon>
        <taxon>Fungi</taxon>
        <taxon>Dikarya</taxon>
        <taxon>Basidiomycota</taxon>
        <taxon>Agaricomycotina</taxon>
        <taxon>Agaricomycetes</taxon>
        <taxon>Cantharellales</taxon>
        <taxon>Ceratobasidiaceae</taxon>
        <taxon>Rhizoctonia</taxon>
        <taxon>Rhizoctonia solani AG-1</taxon>
    </lineage>
</organism>
<accession>A0A0B7G1I6</accession>
<feature type="transmembrane region" description="Helical" evidence="2">
    <location>
        <begin position="372"/>
        <end position="395"/>
    </location>
</feature>
<evidence type="ECO:0000313" key="4">
    <source>
        <dbReference type="Proteomes" id="UP000059188"/>
    </source>
</evidence>
<feature type="region of interest" description="Disordered" evidence="1">
    <location>
        <begin position="192"/>
        <end position="238"/>
    </location>
</feature>
<name>A0A0B7G1I6_THACB</name>
<dbReference type="AlphaFoldDB" id="A0A0B7G1I6"/>
<proteinExistence type="predicted"/>
<keyword evidence="2" id="KW-1133">Transmembrane helix</keyword>
<evidence type="ECO:0000313" key="3">
    <source>
        <dbReference type="EMBL" id="CEL62954.1"/>
    </source>
</evidence>
<sequence>METSYKPHAYSRSMTLPSLPPGVSLAPNGGQSGLQQWFRGLSSTTVPHYTPEALDFSHKRWEIKWNYYKETQEEEHTLSTVGKQALFAHVQHLEGELTRLQTRFTEIDTSKASAEMACGVQFMLSLIESQAPTLFRLKAAEMDSVAEPLEVLKNEVKSVDQVYQFAIQGLDTITRLHMQQVLEMRANMDPDLESARSVSVRSELKDQENDSKSDRQVSIRETSASNPPSPISGPSRIRIQRITPPNGVVMDEKGILQNGPNYFSYSPHTNGITTVTRGSDHAPAPAPPITQALSTAASHRATLLSLSAISFFGAGMAWATVFSGTRGDLVLISWAASCFIVATATAASGTSLLDADGTLVERFMPVRWTVRILSLCATVHVFTGIMLVSAAILILDPNADVPEGGVGQERFSIAAERVAGAYSLVICGVAVLLTFAMHRKYSRRTWFSI</sequence>
<keyword evidence="4" id="KW-1185">Reference proteome</keyword>
<feature type="transmembrane region" description="Helical" evidence="2">
    <location>
        <begin position="301"/>
        <end position="319"/>
    </location>
</feature>
<evidence type="ECO:0000256" key="2">
    <source>
        <dbReference type="SAM" id="Phobius"/>
    </source>
</evidence>
<dbReference type="Proteomes" id="UP000059188">
    <property type="component" value="Unassembled WGS sequence"/>
</dbReference>
<dbReference type="OrthoDB" id="2679843at2759"/>
<reference evidence="3 4" key="1">
    <citation type="submission" date="2014-11" db="EMBL/GenBank/DDBJ databases">
        <authorList>
            <person name="Wibberg Daniel"/>
        </authorList>
    </citation>
    <scope>NUCLEOTIDE SEQUENCE [LARGE SCALE GENOMIC DNA]</scope>
    <source>
        <strain evidence="3">Rhizoctonia solani AG1-IB 7/3/14</strain>
    </source>
</reference>
<keyword evidence="2" id="KW-0472">Membrane</keyword>
<evidence type="ECO:0000256" key="1">
    <source>
        <dbReference type="SAM" id="MobiDB-lite"/>
    </source>
</evidence>
<dbReference type="EMBL" id="LN679174">
    <property type="protein sequence ID" value="CEL62954.1"/>
    <property type="molecule type" value="Genomic_DNA"/>
</dbReference>